<protein>
    <submittedName>
        <fullName evidence="1">Uncharacterized protein</fullName>
    </submittedName>
</protein>
<gene>
    <name evidence="1" type="ORF">GALL_78120</name>
</gene>
<dbReference type="AlphaFoldDB" id="A0A1J5SR83"/>
<comment type="caution">
    <text evidence="1">The sequence shown here is derived from an EMBL/GenBank/DDBJ whole genome shotgun (WGS) entry which is preliminary data.</text>
</comment>
<dbReference type="EMBL" id="MLJW01000023">
    <property type="protein sequence ID" value="OIR10499.1"/>
    <property type="molecule type" value="Genomic_DNA"/>
</dbReference>
<accession>A0A1J5SR83</accession>
<sequence>MNREKNNINSIKEKLIMAAKGAENPNSLPNEYATP</sequence>
<name>A0A1J5SR83_9ZZZZ</name>
<organism evidence="1">
    <name type="scientific">mine drainage metagenome</name>
    <dbReference type="NCBI Taxonomy" id="410659"/>
    <lineage>
        <taxon>unclassified sequences</taxon>
        <taxon>metagenomes</taxon>
        <taxon>ecological metagenomes</taxon>
    </lineage>
</organism>
<reference evidence="1" key="1">
    <citation type="submission" date="2016-10" db="EMBL/GenBank/DDBJ databases">
        <title>Sequence of Gallionella enrichment culture.</title>
        <authorList>
            <person name="Poehlein A."/>
            <person name="Muehling M."/>
            <person name="Daniel R."/>
        </authorList>
    </citation>
    <scope>NUCLEOTIDE SEQUENCE</scope>
</reference>
<evidence type="ECO:0000313" key="1">
    <source>
        <dbReference type="EMBL" id="OIR10499.1"/>
    </source>
</evidence>
<proteinExistence type="predicted"/>